<dbReference type="Proteomes" id="UP001055439">
    <property type="component" value="Chromosome 6"/>
</dbReference>
<dbReference type="InterPro" id="IPR029063">
    <property type="entry name" value="SAM-dependent_MTases_sf"/>
</dbReference>
<dbReference type="CDD" id="cd02440">
    <property type="entry name" value="AdoMet_MTases"/>
    <property type="match status" value="1"/>
</dbReference>
<dbReference type="EC" id="2.1.1.33" evidence="2"/>
<keyword evidence="5" id="KW-0949">S-adenosyl-L-methionine</keyword>
<reference evidence="7" key="1">
    <citation type="submission" date="2022-05" db="EMBL/GenBank/DDBJ databases">
        <title>The Musa troglodytarum L. genome provides insights into the mechanism of non-climacteric behaviour and enrichment of carotenoids.</title>
        <authorList>
            <person name="Wang J."/>
        </authorList>
    </citation>
    <scope>NUCLEOTIDE SEQUENCE</scope>
    <source>
        <tissue evidence="7">Leaf</tissue>
    </source>
</reference>
<dbReference type="GO" id="GO:0043527">
    <property type="term" value="C:tRNA methyltransferase complex"/>
    <property type="evidence" value="ECO:0007669"/>
    <property type="project" value="TreeGrafter"/>
</dbReference>
<evidence type="ECO:0000313" key="8">
    <source>
        <dbReference type="Proteomes" id="UP001055439"/>
    </source>
</evidence>
<evidence type="ECO:0000256" key="2">
    <source>
        <dbReference type="ARBA" id="ARBA00011977"/>
    </source>
</evidence>
<evidence type="ECO:0000256" key="3">
    <source>
        <dbReference type="ARBA" id="ARBA00022603"/>
    </source>
</evidence>
<dbReference type="EMBL" id="CP097508">
    <property type="protein sequence ID" value="URE09296.1"/>
    <property type="molecule type" value="Genomic_DNA"/>
</dbReference>
<dbReference type="Gene3D" id="3.40.50.150">
    <property type="entry name" value="Vaccinia Virus protein VP39"/>
    <property type="match status" value="1"/>
</dbReference>
<name>A0A9E7G6Q8_9LILI</name>
<keyword evidence="6" id="KW-0819">tRNA processing</keyword>
<keyword evidence="3 7" id="KW-0489">Methyltransferase</keyword>
<keyword evidence="8" id="KW-1185">Reference proteome</keyword>
<protein>
    <recommendedName>
        <fullName evidence="2">tRNA (guanine(46)-N(7))-methyltransferase</fullName>
        <ecNumber evidence="2">2.1.1.33</ecNumber>
    </recommendedName>
</protein>
<gene>
    <name evidence="7" type="ORF">MUK42_03895</name>
</gene>
<sequence>MLVFGCTGSGWCAAHALGSAASAMASSPFLRIAPTLHLRRCCRRFWSEEPKEEGATNGWTRRRSTIAAQRSPDVVEMEYADLNLKNFYGAAPNLGHIRIRQHVNPLSSSFATPAEIPVWKEVFRDPSLPLMLDIGSGSGRFLLWLAKNCPERRNYLGLEIRQKLVERSQFWAEELGLANIHFMFANATVSFEPLVSTYPGPLMLVSILVSFIQISFPILESNKEIVLDTANSQAICHYFEVRQCPDPYFKKRHHKRRVVQASLVDSISKRLSIRGQVWLV</sequence>
<keyword evidence="4" id="KW-0808">Transferase</keyword>
<proteinExistence type="predicted"/>
<dbReference type="OrthoDB" id="47276at2759"/>
<accession>A0A9E7G6Q8</accession>
<evidence type="ECO:0000256" key="4">
    <source>
        <dbReference type="ARBA" id="ARBA00022679"/>
    </source>
</evidence>
<evidence type="ECO:0000256" key="1">
    <source>
        <dbReference type="ARBA" id="ARBA00000142"/>
    </source>
</evidence>
<dbReference type="PROSITE" id="PS51625">
    <property type="entry name" value="SAM_MT_TRMB"/>
    <property type="match status" value="1"/>
</dbReference>
<dbReference type="AlphaFoldDB" id="A0A9E7G6Q8"/>
<comment type="catalytic activity">
    <reaction evidence="1">
        <text>guanosine(46) in tRNA + S-adenosyl-L-methionine = N(7)-methylguanosine(46) in tRNA + S-adenosyl-L-homocysteine</text>
        <dbReference type="Rhea" id="RHEA:42708"/>
        <dbReference type="Rhea" id="RHEA-COMP:10188"/>
        <dbReference type="Rhea" id="RHEA-COMP:10189"/>
        <dbReference type="ChEBI" id="CHEBI:57856"/>
        <dbReference type="ChEBI" id="CHEBI:59789"/>
        <dbReference type="ChEBI" id="CHEBI:74269"/>
        <dbReference type="ChEBI" id="CHEBI:74480"/>
        <dbReference type="EC" id="2.1.1.33"/>
    </reaction>
</comment>
<dbReference type="PANTHER" id="PTHR23417">
    <property type="entry name" value="3-DEOXY-D-MANNO-OCTULOSONIC-ACID TRANSFERASE/TRNA GUANINE-N 7 - -METHYLTRANSFERASE"/>
    <property type="match status" value="1"/>
</dbReference>
<evidence type="ECO:0000256" key="6">
    <source>
        <dbReference type="ARBA" id="ARBA00022694"/>
    </source>
</evidence>
<dbReference type="PANTHER" id="PTHR23417:SF21">
    <property type="entry name" value="TRNA (GUANINE-N(7)-)-METHYLTRANSFERASE"/>
    <property type="match status" value="1"/>
</dbReference>
<dbReference type="Pfam" id="PF02390">
    <property type="entry name" value="Methyltransf_4"/>
    <property type="match status" value="2"/>
</dbReference>
<organism evidence="7 8">
    <name type="scientific">Musa troglodytarum</name>
    <name type="common">fe'i banana</name>
    <dbReference type="NCBI Taxonomy" id="320322"/>
    <lineage>
        <taxon>Eukaryota</taxon>
        <taxon>Viridiplantae</taxon>
        <taxon>Streptophyta</taxon>
        <taxon>Embryophyta</taxon>
        <taxon>Tracheophyta</taxon>
        <taxon>Spermatophyta</taxon>
        <taxon>Magnoliopsida</taxon>
        <taxon>Liliopsida</taxon>
        <taxon>Zingiberales</taxon>
        <taxon>Musaceae</taxon>
        <taxon>Musa</taxon>
    </lineage>
</organism>
<dbReference type="SUPFAM" id="SSF53335">
    <property type="entry name" value="S-adenosyl-L-methionine-dependent methyltransferases"/>
    <property type="match status" value="1"/>
</dbReference>
<evidence type="ECO:0000256" key="5">
    <source>
        <dbReference type="ARBA" id="ARBA00022691"/>
    </source>
</evidence>
<evidence type="ECO:0000313" key="7">
    <source>
        <dbReference type="EMBL" id="URE09296.1"/>
    </source>
</evidence>
<dbReference type="GO" id="GO:0008176">
    <property type="term" value="F:tRNA (guanine(46)-N7)-methyltransferase activity"/>
    <property type="evidence" value="ECO:0007669"/>
    <property type="project" value="UniProtKB-EC"/>
</dbReference>
<dbReference type="InterPro" id="IPR003358">
    <property type="entry name" value="tRNA_(Gua-N-7)_MeTrfase_Trmb"/>
</dbReference>